<evidence type="ECO:0000256" key="3">
    <source>
        <dbReference type="RuleBase" id="RU004508"/>
    </source>
</evidence>
<reference evidence="4" key="1">
    <citation type="submission" date="2020-08" db="EMBL/GenBank/DDBJ databases">
        <title>Genome public.</title>
        <authorList>
            <person name="Liu C."/>
            <person name="Sun Q."/>
        </authorList>
    </citation>
    <scope>NUCLEOTIDE SEQUENCE</scope>
    <source>
        <strain evidence="4">BX12</strain>
    </source>
</reference>
<comment type="caution">
    <text evidence="4">The sequence shown here is derived from an EMBL/GenBank/DDBJ whole genome shotgun (WGS) entry which is preliminary data.</text>
</comment>
<dbReference type="InterPro" id="IPR015424">
    <property type="entry name" value="PyrdxlP-dep_Trfase"/>
</dbReference>
<comment type="similarity">
    <text evidence="3">Belongs to the DegT/DnrJ/EryC1 family.</text>
</comment>
<keyword evidence="4" id="KW-0808">Transferase</keyword>
<dbReference type="AlphaFoldDB" id="A0A923SRN5"/>
<keyword evidence="5" id="KW-1185">Reference proteome</keyword>
<evidence type="ECO:0000313" key="4">
    <source>
        <dbReference type="EMBL" id="MBC6680862.1"/>
    </source>
</evidence>
<dbReference type="Proteomes" id="UP000602647">
    <property type="component" value="Unassembled WGS sequence"/>
</dbReference>
<accession>A0A923SRN5</accession>
<gene>
    <name evidence="4" type="ORF">H9L42_13615</name>
</gene>
<dbReference type="EMBL" id="JACRYT010000020">
    <property type="protein sequence ID" value="MBC6680862.1"/>
    <property type="molecule type" value="Genomic_DNA"/>
</dbReference>
<protein>
    <submittedName>
        <fullName evidence="4">DegT/DnrJ/EryC1/StrS family aminotransferase</fullName>
    </submittedName>
</protein>
<organism evidence="4 5">
    <name type="scientific">Zhenpiania hominis</name>
    <dbReference type="NCBI Taxonomy" id="2763644"/>
    <lineage>
        <taxon>Bacteria</taxon>
        <taxon>Bacillati</taxon>
        <taxon>Bacillota</taxon>
        <taxon>Clostridia</taxon>
        <taxon>Peptostreptococcales</taxon>
        <taxon>Anaerovoracaceae</taxon>
        <taxon>Zhenpiania</taxon>
    </lineage>
</organism>
<dbReference type="InterPro" id="IPR015421">
    <property type="entry name" value="PyrdxlP-dep_Trfase_major"/>
</dbReference>
<evidence type="ECO:0000256" key="1">
    <source>
        <dbReference type="PIRSR" id="PIRSR000390-1"/>
    </source>
</evidence>
<dbReference type="InterPro" id="IPR015422">
    <property type="entry name" value="PyrdxlP-dep_Trfase_small"/>
</dbReference>
<dbReference type="PANTHER" id="PTHR30244:SF42">
    <property type="entry name" value="UDP-2-ACETAMIDO-2-DEOXY-3-OXO-D-GLUCURONATE AMINOTRANSFERASE"/>
    <property type="match status" value="1"/>
</dbReference>
<sequence length="374" mass="41542">MQFRDLKKQYQALKKDIDPAMIQVATDCNFINGQQVKELERELADYVGVKHCVTCANGTDALTMAMMAWDIKEGDAVFVPDFTFFSSGEIVAHAGAAPVFVDVNLDTFNISEESLIVQIENVIKEGKLRPRAIVAVDLFGLPADFMALKKIADKYGLLLLEDGAQGFGGSIDGKKACSFGDISTTSFFPAKPLGCYGDGGAVFTDDDETAQLLESIRIHGKGDGKYDNVRIGLNSRLDTIQAAILSIKLKAFRDYELQDINQAAQRYTEKLKDIVKTPIIPERFYSSWAQYTIQLENRETRNRIQQDLKAKDIPSMIYYQKPMHKQGAFGGQAGSDERFPNTIKLCDTVLSLPIHPYITEEDIALVASVIKENL</sequence>
<feature type="active site" description="Proton acceptor" evidence="1">
    <location>
        <position position="191"/>
    </location>
</feature>
<evidence type="ECO:0000256" key="2">
    <source>
        <dbReference type="PIRSR" id="PIRSR000390-2"/>
    </source>
</evidence>
<dbReference type="CDD" id="cd00616">
    <property type="entry name" value="AHBA_syn"/>
    <property type="match status" value="1"/>
</dbReference>
<name>A0A923SRN5_9FIRM</name>
<dbReference type="InterPro" id="IPR000653">
    <property type="entry name" value="DegT/StrS_aminotransferase"/>
</dbReference>
<feature type="modified residue" description="N6-(pyridoxal phosphate)lysine" evidence="2">
    <location>
        <position position="191"/>
    </location>
</feature>
<keyword evidence="4" id="KW-0032">Aminotransferase</keyword>
<dbReference type="RefSeq" id="WP_187303960.1">
    <property type="nucleotide sequence ID" value="NZ_JACRYT010000020.1"/>
</dbReference>
<dbReference type="PANTHER" id="PTHR30244">
    <property type="entry name" value="TRANSAMINASE"/>
    <property type="match status" value="1"/>
</dbReference>
<dbReference type="Gene3D" id="3.40.640.10">
    <property type="entry name" value="Type I PLP-dependent aspartate aminotransferase-like (Major domain)"/>
    <property type="match status" value="1"/>
</dbReference>
<dbReference type="Gene3D" id="3.90.1150.10">
    <property type="entry name" value="Aspartate Aminotransferase, domain 1"/>
    <property type="match status" value="1"/>
</dbReference>
<keyword evidence="2 3" id="KW-0663">Pyridoxal phosphate</keyword>
<dbReference type="GO" id="GO:0030170">
    <property type="term" value="F:pyridoxal phosphate binding"/>
    <property type="evidence" value="ECO:0007669"/>
    <property type="project" value="TreeGrafter"/>
</dbReference>
<dbReference type="Pfam" id="PF01041">
    <property type="entry name" value="DegT_DnrJ_EryC1"/>
    <property type="match status" value="1"/>
</dbReference>
<dbReference type="GO" id="GO:0008483">
    <property type="term" value="F:transaminase activity"/>
    <property type="evidence" value="ECO:0007669"/>
    <property type="project" value="UniProtKB-KW"/>
</dbReference>
<dbReference type="SUPFAM" id="SSF53383">
    <property type="entry name" value="PLP-dependent transferases"/>
    <property type="match status" value="1"/>
</dbReference>
<proteinExistence type="inferred from homology"/>
<evidence type="ECO:0000313" key="5">
    <source>
        <dbReference type="Proteomes" id="UP000602647"/>
    </source>
</evidence>
<dbReference type="GO" id="GO:0000271">
    <property type="term" value="P:polysaccharide biosynthetic process"/>
    <property type="evidence" value="ECO:0007669"/>
    <property type="project" value="TreeGrafter"/>
</dbReference>
<dbReference type="PIRSF" id="PIRSF000390">
    <property type="entry name" value="PLP_StrS"/>
    <property type="match status" value="1"/>
</dbReference>